<dbReference type="InterPro" id="IPR007197">
    <property type="entry name" value="rSAM"/>
</dbReference>
<dbReference type="AlphaFoldDB" id="A0AAX3BB37"/>
<keyword evidence="5 16" id="KW-0808">Transferase</keyword>
<evidence type="ECO:0000313" key="17">
    <source>
        <dbReference type="Proteomes" id="UP001056539"/>
    </source>
</evidence>
<dbReference type="SUPFAM" id="SSF102114">
    <property type="entry name" value="Radical SAM enzymes"/>
    <property type="match status" value="1"/>
</dbReference>
<dbReference type="Pfam" id="PF00919">
    <property type="entry name" value="UPF0004"/>
    <property type="match status" value="1"/>
</dbReference>
<dbReference type="SFLD" id="SFLDS00029">
    <property type="entry name" value="Radical_SAM"/>
    <property type="match status" value="1"/>
</dbReference>
<dbReference type="NCBIfam" id="TIGR00089">
    <property type="entry name" value="MiaB/RimO family radical SAM methylthiotransferase"/>
    <property type="match status" value="1"/>
</dbReference>
<dbReference type="InterPro" id="IPR005839">
    <property type="entry name" value="Methylthiotransferase"/>
</dbReference>
<proteinExistence type="predicted"/>
<keyword evidence="9" id="KW-0411">Iron-sulfur</keyword>
<keyword evidence="3" id="KW-0004">4Fe-4S</keyword>
<dbReference type="SFLD" id="SFLDG01061">
    <property type="entry name" value="methylthiotransferase"/>
    <property type="match status" value="1"/>
</dbReference>
<keyword evidence="7" id="KW-0479">Metal-binding</keyword>
<reference evidence="16" key="2">
    <citation type="submission" date="2022-06" db="EMBL/GenBank/DDBJ databases">
        <title>Thermospira aquatica gen. nov., sp. nov.</title>
        <authorList>
            <person name="Ben Ali Gam Z."/>
            <person name="Labat M."/>
        </authorList>
    </citation>
    <scope>NUCLEOTIDE SEQUENCE</scope>
    <source>
        <strain evidence="16">F1F22</strain>
    </source>
</reference>
<accession>A0AAX3BB37</accession>
<dbReference type="InterPro" id="IPR023404">
    <property type="entry name" value="rSAM_horseshoe"/>
</dbReference>
<dbReference type="FunFam" id="3.80.30.20:FF:000001">
    <property type="entry name" value="tRNA-2-methylthio-N(6)-dimethylallyladenosine synthase 2"/>
    <property type="match status" value="1"/>
</dbReference>
<dbReference type="GO" id="GO:0046872">
    <property type="term" value="F:metal ion binding"/>
    <property type="evidence" value="ECO:0007669"/>
    <property type="project" value="UniProtKB-KW"/>
</dbReference>
<dbReference type="NCBIfam" id="TIGR01574">
    <property type="entry name" value="miaB-methiolase"/>
    <property type="match status" value="1"/>
</dbReference>
<dbReference type="InterPro" id="IPR006638">
    <property type="entry name" value="Elp3/MiaA/NifB-like_rSAM"/>
</dbReference>
<evidence type="ECO:0000256" key="4">
    <source>
        <dbReference type="ARBA" id="ARBA00022490"/>
    </source>
</evidence>
<dbReference type="PANTHER" id="PTHR43020:SF2">
    <property type="entry name" value="MITOCHONDRIAL TRNA METHYLTHIOTRANSFERASE CDK5RAP1"/>
    <property type="match status" value="1"/>
</dbReference>
<dbReference type="EC" id="2.8.4.3" evidence="10"/>
<evidence type="ECO:0000256" key="8">
    <source>
        <dbReference type="ARBA" id="ARBA00023004"/>
    </source>
</evidence>
<evidence type="ECO:0000256" key="7">
    <source>
        <dbReference type="ARBA" id="ARBA00022723"/>
    </source>
</evidence>
<evidence type="ECO:0000256" key="10">
    <source>
        <dbReference type="ARBA" id="ARBA00033765"/>
    </source>
</evidence>
<evidence type="ECO:0000256" key="2">
    <source>
        <dbReference type="ARBA" id="ARBA00003234"/>
    </source>
</evidence>
<dbReference type="Proteomes" id="UP001056539">
    <property type="component" value="Chromosome"/>
</dbReference>
<evidence type="ECO:0000313" key="16">
    <source>
        <dbReference type="EMBL" id="URA09303.1"/>
    </source>
</evidence>
<feature type="domain" description="Radical SAM core" evidence="15">
    <location>
        <begin position="139"/>
        <end position="366"/>
    </location>
</feature>
<evidence type="ECO:0000259" key="14">
    <source>
        <dbReference type="PROSITE" id="PS51449"/>
    </source>
</evidence>
<evidence type="ECO:0000256" key="1">
    <source>
        <dbReference type="ARBA" id="ARBA00001966"/>
    </source>
</evidence>
<protein>
    <recommendedName>
        <fullName evidence="11">tRNA-2-methylthio-N(6)-dimethylallyladenosine synthase</fullName>
        <ecNumber evidence="10">2.8.4.3</ecNumber>
    </recommendedName>
    <alternativeName>
        <fullName evidence="13">(Dimethylallyl)adenosine tRNA methylthiotransferase MiaB</fullName>
    </alternativeName>
    <alternativeName>
        <fullName evidence="12">tRNA-i(6)A37 methylthiotransferase</fullName>
    </alternativeName>
</protein>
<sequence>MQKFLIENYGCQMNVAEAESLRHLLQSNGYEETTDPVEADVVIINTCSVRITAEDRVIGRLGFYRGLREETDKDRYVILMGCMAQNRGEEVKDMFPDVVKRVWGTYHKDKILEDLRLLEKGSDFLHLSDYRFLDAVPQSSSPFRAYLPISHGCDNFCSYCIVPHVRGREVHRPFAEIIKQAEQLLESGVKEIILLGQNVNSYQDQDKRFEDVLDTLAGSVKVPRLSFLTSHPRDFRQSMVEIIGKHANISRLIHLPVQSGNNRILSLMNRYYTREDYLEKIRWIRTIPDVEISTDLMVGFPGETEKEYEDTLLLVKEVEYLEAFCYYYNPRPHTPASRLPDNTTEQEKLSRLDGLIKIQREIRQTRLAFWIGKTDTVLIENRSKRDSNVFFGMSLSGIPSYVEGECTLGDIIPVKFTGLKGSGLAASPC</sequence>
<reference evidence="16" key="1">
    <citation type="submission" date="2021-04" db="EMBL/GenBank/DDBJ databases">
        <authorList>
            <person name="Postec A."/>
        </authorList>
    </citation>
    <scope>NUCLEOTIDE SEQUENCE</scope>
    <source>
        <strain evidence="16">F1F22</strain>
    </source>
</reference>
<dbReference type="PROSITE" id="PS51449">
    <property type="entry name" value="MTTASE_N"/>
    <property type="match status" value="1"/>
</dbReference>
<dbReference type="SMART" id="SM00729">
    <property type="entry name" value="Elp3"/>
    <property type="match status" value="1"/>
</dbReference>
<organism evidence="16 17">
    <name type="scientific">Thermospira aquatica</name>
    <dbReference type="NCBI Taxonomy" id="2828656"/>
    <lineage>
        <taxon>Bacteria</taxon>
        <taxon>Pseudomonadati</taxon>
        <taxon>Spirochaetota</taxon>
        <taxon>Spirochaetia</taxon>
        <taxon>Brevinematales</taxon>
        <taxon>Thermospiraceae</taxon>
        <taxon>Thermospira</taxon>
    </lineage>
</organism>
<dbReference type="Gene3D" id="3.40.50.12160">
    <property type="entry name" value="Methylthiotransferase, N-terminal domain"/>
    <property type="match status" value="1"/>
</dbReference>
<keyword evidence="6" id="KW-0949">S-adenosyl-L-methionine</keyword>
<dbReference type="EMBL" id="CP073355">
    <property type="protein sequence ID" value="URA09303.1"/>
    <property type="molecule type" value="Genomic_DNA"/>
</dbReference>
<evidence type="ECO:0000256" key="6">
    <source>
        <dbReference type="ARBA" id="ARBA00022691"/>
    </source>
</evidence>
<dbReference type="InterPro" id="IPR020612">
    <property type="entry name" value="Methylthiotransferase_CS"/>
</dbReference>
<dbReference type="PANTHER" id="PTHR43020">
    <property type="entry name" value="CDK5 REGULATORY SUBUNIT-ASSOCIATED PROTEIN 1"/>
    <property type="match status" value="1"/>
</dbReference>
<evidence type="ECO:0000256" key="3">
    <source>
        <dbReference type="ARBA" id="ARBA00022485"/>
    </source>
</evidence>
<dbReference type="Pfam" id="PF04055">
    <property type="entry name" value="Radical_SAM"/>
    <property type="match status" value="1"/>
</dbReference>
<dbReference type="GO" id="GO:0035597">
    <property type="term" value="F:tRNA-2-methylthio-N(6)-dimethylallyladenosine(37) synthase activity"/>
    <property type="evidence" value="ECO:0007669"/>
    <property type="project" value="UniProtKB-EC"/>
</dbReference>
<evidence type="ECO:0000256" key="9">
    <source>
        <dbReference type="ARBA" id="ARBA00023014"/>
    </source>
</evidence>
<feature type="domain" description="MTTase N-terminal" evidence="14">
    <location>
        <begin position="2"/>
        <end position="120"/>
    </location>
</feature>
<dbReference type="KEGG" id="taqu:KDW03_07315"/>
<dbReference type="GO" id="GO:0005829">
    <property type="term" value="C:cytosol"/>
    <property type="evidence" value="ECO:0007669"/>
    <property type="project" value="TreeGrafter"/>
</dbReference>
<evidence type="ECO:0000256" key="11">
    <source>
        <dbReference type="ARBA" id="ARBA00068570"/>
    </source>
</evidence>
<evidence type="ECO:0000259" key="15">
    <source>
        <dbReference type="PROSITE" id="PS51918"/>
    </source>
</evidence>
<keyword evidence="17" id="KW-1185">Reference proteome</keyword>
<name>A0AAX3BB37_9SPIR</name>
<dbReference type="InterPro" id="IPR058240">
    <property type="entry name" value="rSAM_sf"/>
</dbReference>
<dbReference type="InterPro" id="IPR013848">
    <property type="entry name" value="Methylthiotransferase_N"/>
</dbReference>
<dbReference type="RefSeq" id="WP_271434431.1">
    <property type="nucleotide sequence ID" value="NZ_CP073355.1"/>
</dbReference>
<dbReference type="PROSITE" id="PS51918">
    <property type="entry name" value="RADICAL_SAM"/>
    <property type="match status" value="1"/>
</dbReference>
<dbReference type="CDD" id="cd01335">
    <property type="entry name" value="Radical_SAM"/>
    <property type="match status" value="1"/>
</dbReference>
<dbReference type="SFLD" id="SFLDG01082">
    <property type="entry name" value="B12-binding_domain_containing"/>
    <property type="match status" value="1"/>
</dbReference>
<keyword evidence="8" id="KW-0408">Iron</keyword>
<evidence type="ECO:0000256" key="12">
    <source>
        <dbReference type="ARBA" id="ARBA00080698"/>
    </source>
</evidence>
<comment type="cofactor">
    <cofactor evidence="1">
        <name>[4Fe-4S] cluster</name>
        <dbReference type="ChEBI" id="CHEBI:49883"/>
    </cofactor>
</comment>
<evidence type="ECO:0000256" key="5">
    <source>
        <dbReference type="ARBA" id="ARBA00022679"/>
    </source>
</evidence>
<dbReference type="InterPro" id="IPR038135">
    <property type="entry name" value="Methylthiotransferase_N_sf"/>
</dbReference>
<gene>
    <name evidence="16" type="primary">miaB</name>
    <name evidence="16" type="ORF">KDW03_07315</name>
</gene>
<dbReference type="FunFam" id="3.40.50.12160:FF:000003">
    <property type="entry name" value="CDK5 regulatory subunit-associated protein 1"/>
    <property type="match status" value="1"/>
</dbReference>
<comment type="function">
    <text evidence="2">Catalyzes the methylthiolation of N6-(dimethylallyl)adenosine (i(6)A), leading to the formation of 2-methylthio-N6-(dimethylallyl)adenosine (ms(2)i(6)A) at position 37 in tRNAs that read codons beginning with uridine.</text>
</comment>
<dbReference type="Gene3D" id="3.80.30.20">
    <property type="entry name" value="tm_1862 like domain"/>
    <property type="match status" value="1"/>
</dbReference>
<dbReference type="GO" id="GO:0051539">
    <property type="term" value="F:4 iron, 4 sulfur cluster binding"/>
    <property type="evidence" value="ECO:0007669"/>
    <property type="project" value="UniProtKB-KW"/>
</dbReference>
<keyword evidence="4" id="KW-0963">Cytoplasm</keyword>
<dbReference type="PROSITE" id="PS01278">
    <property type="entry name" value="MTTASE_RADICAL"/>
    <property type="match status" value="1"/>
</dbReference>
<evidence type="ECO:0000256" key="13">
    <source>
        <dbReference type="ARBA" id="ARBA00081141"/>
    </source>
</evidence>